<organism evidence="1">
    <name type="scientific">Streptomyces sp. CMC78</name>
    <dbReference type="NCBI Taxonomy" id="3231512"/>
    <lineage>
        <taxon>Bacteria</taxon>
        <taxon>Bacillati</taxon>
        <taxon>Actinomycetota</taxon>
        <taxon>Actinomycetes</taxon>
        <taxon>Kitasatosporales</taxon>
        <taxon>Streptomycetaceae</taxon>
        <taxon>Streptomyces</taxon>
    </lineage>
</organism>
<dbReference type="Pfam" id="PF06224">
    <property type="entry name" value="AlkZ-like"/>
    <property type="match status" value="1"/>
</dbReference>
<name>A0AB33KP67_9ACTN</name>
<dbReference type="RefSeq" id="WP_406189446.1">
    <property type="nucleotide sequence ID" value="NZ_AP035884.1"/>
</dbReference>
<dbReference type="KEGG" id="stcm:SCMC78_67450"/>
<evidence type="ECO:0000313" key="1">
    <source>
        <dbReference type="EMBL" id="BFP56938.1"/>
    </source>
</evidence>
<sequence>MRTIELRPEHVRRLAVSCQHLEGPYPPPGDSGRMWEVLRTLRCLQLDPIDVVARSHLLVLWSRLGIYDQQELDNLLWKERRLFEYWAHAASIVLTEDYQLHQSMMRDYLVDERSAPRQKIADWFRSNTALRDSVLERLRAAGPQRTDDFDDHAGVAWQSSGWSSGRNVDRMLDILWTQGTIMVAGRSGKRRLWDLSERCLPSWVDRTPLPETDIVTRAAEHSLRALGAGRKKDIEQYFVRSRYPGLADVIARLVDEGRFVPVTLEDAPARERWYVHADRLPLADRILSGDWTPRTTLLSPFDNLICHRERTNRVWDFDFRSEIYVPKAKRRYGYYVLPILHGDALIGRVAPRLDRTSGTLTLEGVFAEPAAPTGKDTAEAVGRAVTDLAAFLGARRIAHEGPIPAAWRGTLLPVLAGHG</sequence>
<dbReference type="PANTHER" id="PTHR30528">
    <property type="entry name" value="CYTOPLASMIC PROTEIN"/>
    <property type="match status" value="1"/>
</dbReference>
<accession>A0AB33KP67</accession>
<protein>
    <submittedName>
        <fullName evidence="1">Crosslink repair DNA glycosylase YcaQ family protein</fullName>
    </submittedName>
</protein>
<dbReference type="EMBL" id="AP035884">
    <property type="protein sequence ID" value="BFP56938.1"/>
    <property type="molecule type" value="Genomic_DNA"/>
</dbReference>
<gene>
    <name evidence="1" type="ORF">SCMC78_67450</name>
</gene>
<proteinExistence type="predicted"/>
<dbReference type="AlphaFoldDB" id="A0AB33KP67"/>
<reference evidence="1" key="1">
    <citation type="submission" date="2024-07" db="EMBL/GenBank/DDBJ databases">
        <title>Complete genome sequences of cellulolytic bacteria, Kitasatospora sp. CMC57 and Streptomyces sp. CMC78, isolated from Japanese agricultural soil.</title>
        <authorList>
            <person name="Hashimoto T."/>
            <person name="Ito M."/>
            <person name="Iwamoto M."/>
            <person name="Fukahori D."/>
            <person name="Shoda T."/>
            <person name="Sakoda M."/>
            <person name="Morohoshi T."/>
            <person name="Mitsuboshi M."/>
            <person name="Nishizawa T."/>
        </authorList>
    </citation>
    <scope>NUCLEOTIDE SEQUENCE</scope>
    <source>
        <strain evidence="1">CMC78</strain>
    </source>
</reference>
<dbReference type="InterPro" id="IPR009351">
    <property type="entry name" value="AlkZ-like"/>
</dbReference>
<dbReference type="PANTHER" id="PTHR30528:SF0">
    <property type="entry name" value="CYTOPLASMIC PROTEIN"/>
    <property type="match status" value="1"/>
</dbReference>